<keyword evidence="6" id="KW-0813">Transport</keyword>
<feature type="compositionally biased region" description="Low complexity" evidence="17">
    <location>
        <begin position="841"/>
        <end position="876"/>
    </location>
</feature>
<dbReference type="Gene3D" id="2.130.10.10">
    <property type="entry name" value="YVTN repeat-like/Quinoprotein amine dehydrogenase"/>
    <property type="match status" value="1"/>
</dbReference>
<comment type="subunit">
    <text evidence="15">The COPII coat is composed of at least 5 proteins: the SEC23/24 complex, the SEC13/31 complex, and the protein SAR1. SEC13 and SEC31 make a 2:2 tetramer that forms the edge element of the COPII outer coat. The tetramer self-assembles in multiple copies to form the complete polyhedral cage. Interacts (via WD 8) with SEC13.</text>
</comment>
<feature type="repeat" description="WD" evidence="16">
    <location>
        <begin position="165"/>
        <end position="207"/>
    </location>
</feature>
<dbReference type="PROSITE" id="PS50082">
    <property type="entry name" value="WD_REPEATS_2"/>
    <property type="match status" value="2"/>
</dbReference>
<evidence type="ECO:0000256" key="12">
    <source>
        <dbReference type="ARBA" id="ARBA00023136"/>
    </source>
</evidence>
<feature type="compositionally biased region" description="Pro residues" evidence="17">
    <location>
        <begin position="1109"/>
        <end position="1151"/>
    </location>
</feature>
<evidence type="ECO:0000256" key="15">
    <source>
        <dbReference type="ARBA" id="ARBA00025864"/>
    </source>
</evidence>
<dbReference type="Gene3D" id="1.25.40.1030">
    <property type="match status" value="1"/>
</dbReference>
<feature type="domain" description="SRA1/Sec31" evidence="18">
    <location>
        <begin position="1147"/>
        <end position="1284"/>
    </location>
</feature>
<dbReference type="SMART" id="SM00320">
    <property type="entry name" value="WD40"/>
    <property type="match status" value="6"/>
</dbReference>
<evidence type="ECO:0000256" key="2">
    <source>
        <dbReference type="ARBA" id="ARBA00004397"/>
    </source>
</evidence>
<evidence type="ECO:0000256" key="14">
    <source>
        <dbReference type="ARBA" id="ARBA00025471"/>
    </source>
</evidence>
<dbReference type="SUPFAM" id="SSF50978">
    <property type="entry name" value="WD40 repeat-like"/>
    <property type="match status" value="1"/>
</dbReference>
<keyword evidence="9" id="KW-0256">Endoplasmic reticulum</keyword>
<evidence type="ECO:0000256" key="10">
    <source>
        <dbReference type="ARBA" id="ARBA00022892"/>
    </source>
</evidence>
<comment type="caution">
    <text evidence="19">The sequence shown here is derived from an EMBL/GenBank/DDBJ whole genome shotgun (WGS) entry which is preliminary data.</text>
</comment>
<evidence type="ECO:0000256" key="4">
    <source>
        <dbReference type="ARBA" id="ARBA00013507"/>
    </source>
</evidence>
<dbReference type="PANTHER" id="PTHR13923">
    <property type="entry name" value="SEC31-RELATED PROTEIN"/>
    <property type="match status" value="1"/>
</dbReference>
<proteinExistence type="inferred from homology"/>
<protein>
    <recommendedName>
        <fullName evidence="5">Protein transport protein SEC31</fullName>
    </recommendedName>
    <alternativeName>
        <fullName evidence="4">Protein transport protein sec31</fullName>
    </alternativeName>
</protein>
<name>A0ABR0K544_9EURO</name>
<dbReference type="InterPro" id="IPR015943">
    <property type="entry name" value="WD40/YVTN_repeat-like_dom_sf"/>
</dbReference>
<comment type="function">
    <text evidence="14">Component of the coat protein complex II (COPII) which promotes the formation of transport vesicles from the endoplasmic reticulum (ER). The coat has two main functions, the physical deformation of the endoplasmic reticulum membrane into vesicles and the selection of cargo molecules.</text>
</comment>
<dbReference type="EMBL" id="JAVRRG010000091">
    <property type="protein sequence ID" value="KAK5087398.1"/>
    <property type="molecule type" value="Genomic_DNA"/>
</dbReference>
<feature type="compositionally biased region" description="Polar residues" evidence="17">
    <location>
        <begin position="1079"/>
        <end position="1090"/>
    </location>
</feature>
<evidence type="ECO:0000256" key="5">
    <source>
        <dbReference type="ARBA" id="ARBA00021236"/>
    </source>
</evidence>
<evidence type="ECO:0000256" key="7">
    <source>
        <dbReference type="ARBA" id="ARBA00022574"/>
    </source>
</evidence>
<comment type="similarity">
    <text evidence="3">Belongs to the WD repeat SEC31 family.</text>
</comment>
<reference evidence="19 20" key="1">
    <citation type="submission" date="2023-08" db="EMBL/GenBank/DDBJ databases">
        <title>Black Yeasts Isolated from many extreme environments.</title>
        <authorList>
            <person name="Coleine C."/>
            <person name="Stajich J.E."/>
            <person name="Selbmann L."/>
        </authorList>
    </citation>
    <scope>NUCLEOTIDE SEQUENCE [LARGE SCALE GENOMIC DNA]</scope>
    <source>
        <strain evidence="19 20">CCFEE 5885</strain>
    </source>
</reference>
<feature type="compositionally biased region" description="Polar residues" evidence="17">
    <location>
        <begin position="962"/>
        <end position="974"/>
    </location>
</feature>
<evidence type="ECO:0000256" key="6">
    <source>
        <dbReference type="ARBA" id="ARBA00022448"/>
    </source>
</evidence>
<feature type="region of interest" description="Disordered" evidence="17">
    <location>
        <begin position="797"/>
        <end position="1184"/>
    </location>
</feature>
<sequence length="1289" mass="139426">MVRLREIQRTAAFAWSPISSATPWIVTGTKSGAVDVDFSNETCLELWDLSLDEGTGELQPKATVPTDTGFHDLAWTPPTTEHKKGIIAGALDDGTLALWDAEKLETDPENASIYSKKVHSGAIKTLQYNPHPKFSHYLATGGAKGELFIVDLSDLDSDPIRLGSTAARADEIDCLDWNKKVPNILVTGSSGGFVTVWDLKTKKESLTLNNFGRKAVSAVAWDPEKPTRLITAVPLEQEAVILVWDLRNSNAPEKVMRGHDSGVLSLSWCPQDNDLLLSCGKDNRTLLWNPQTGQSYGEYPVVTNWTFQTRWNPKNPSMFATASFDGKILIQTLQSTNPQEGMQQEQTTAGDGEDFFSRAQTQPQTSSFSLQKAPKWLERPCSVSFGFGGRVISVRQAEPGRRTSKVSITKFEVDSEVGAATNTFEEAMQSGNLDELCDTRASDAKTDEEKADWQVIKTMLSKKPREELVKYLGFDETNEVADSLAKAGLEDKSDENDELKPQVNGAGKGHKRFESVFATDADGDFLSQLAATKGTTTNNPFQIFTGSESEADKQITKLVMLGMFDKALDICLAQGRMSDAFMLAICGGEACIKKTQEAYFAKQGDGPNYLRLLASVVGKNLWDTAHNADLENWKGIMATLCTFADEKEFPDLCEALGDRLDAQTEHTAAARKDAAFCYLAGSKLEKVIDIWISELKEHEEEGAAKAAESSAFSLHAKALQDLIEKVTIFRKVVDFQDTELQKTGEWKLEALYNKYLEYADIVAAHGQLEAASKYLALLPMQYPEADVARARIQQATKKPVVPVARQPASAAATPQKPLPGHGYQQQPASTFSPVAPPVPTPFAQQAPTPAATSSYAPPGAQSYAPPNAYQPAQATARPSNPYAPAGGAGGYQPPQPMRAAVAPPPQMGGLHQAPSSFGAPPRNLNQSPAVAPPSQAKDIKAWNDLPDDFARAPTPRRGTPSIAPQQQFGAQPANQFFGQSTPPGSSGTSFGSRPQKAVPPPPKAGEIPTQRVQSPQTSGTEIRRPSSTAQNAYAPPQQPSGSSLLTPMQPPVARGPSPFTAPPSSAPPPNRYAPAPGSQQTTNAPPTQRIISPPPQAGQFQSSRTPSNPYAPGPPQGQPPSNPYAPAPPQQQFNQPPPQQGGLPPRGPPPAQTEAGRPSTVSPPPAAAPTAKKHPKGDRSHIPSEALPIYQILGTEMSRIEPRAPSTFAPQVRDTAKRLDILYDHLNNQDLIKEDTVGQLVDLANCIQSRDYIRAEEIRSDIHVNKVEECGQWMVGVKRLISMGKAIQH</sequence>
<evidence type="ECO:0000256" key="13">
    <source>
        <dbReference type="ARBA" id="ARBA00023329"/>
    </source>
</evidence>
<evidence type="ECO:0000256" key="16">
    <source>
        <dbReference type="PROSITE-ProRule" id="PRU00221"/>
    </source>
</evidence>
<evidence type="ECO:0000313" key="20">
    <source>
        <dbReference type="Proteomes" id="UP001345013"/>
    </source>
</evidence>
<comment type="subcellular location">
    <subcellularLocation>
        <location evidence="1">Cytoplasmic vesicle</location>
        <location evidence="1">COPII-coated vesicle membrane</location>
        <topology evidence="1">Peripheral membrane protein</topology>
        <orientation evidence="1">Cytoplasmic side</orientation>
    </subcellularLocation>
    <subcellularLocation>
        <location evidence="2">Endoplasmic reticulum membrane</location>
        <topology evidence="2">Peripheral membrane protein</topology>
        <orientation evidence="2">Cytoplasmic side</orientation>
    </subcellularLocation>
</comment>
<dbReference type="Pfam" id="PF07304">
    <property type="entry name" value="SRA1"/>
    <property type="match status" value="1"/>
</dbReference>
<organism evidence="19 20">
    <name type="scientific">Lithohypha guttulata</name>
    <dbReference type="NCBI Taxonomy" id="1690604"/>
    <lineage>
        <taxon>Eukaryota</taxon>
        <taxon>Fungi</taxon>
        <taxon>Dikarya</taxon>
        <taxon>Ascomycota</taxon>
        <taxon>Pezizomycotina</taxon>
        <taxon>Eurotiomycetes</taxon>
        <taxon>Chaetothyriomycetidae</taxon>
        <taxon>Chaetothyriales</taxon>
        <taxon>Trichomeriaceae</taxon>
        <taxon>Lithohypha</taxon>
    </lineage>
</organism>
<dbReference type="Proteomes" id="UP001345013">
    <property type="component" value="Unassembled WGS sequence"/>
</dbReference>
<dbReference type="PANTHER" id="PTHR13923:SF11">
    <property type="entry name" value="SECRETORY 31, ISOFORM D"/>
    <property type="match status" value="1"/>
</dbReference>
<evidence type="ECO:0000256" key="1">
    <source>
        <dbReference type="ARBA" id="ARBA00004299"/>
    </source>
</evidence>
<evidence type="ECO:0000256" key="8">
    <source>
        <dbReference type="ARBA" id="ARBA00022737"/>
    </source>
</evidence>
<dbReference type="Gene3D" id="1.20.940.10">
    <property type="entry name" value="Functional domain of the splicing factor Prp18"/>
    <property type="match status" value="1"/>
</dbReference>
<keyword evidence="10" id="KW-0931">ER-Golgi transport</keyword>
<evidence type="ECO:0000256" key="9">
    <source>
        <dbReference type="ARBA" id="ARBA00022824"/>
    </source>
</evidence>
<feature type="repeat" description="WD" evidence="16">
    <location>
        <begin position="256"/>
        <end position="298"/>
    </location>
</feature>
<dbReference type="PROSITE" id="PS50294">
    <property type="entry name" value="WD_REPEATS_REGION"/>
    <property type="match status" value="1"/>
</dbReference>
<keyword evidence="11" id="KW-0653">Protein transport</keyword>
<evidence type="ECO:0000259" key="18">
    <source>
        <dbReference type="Pfam" id="PF07304"/>
    </source>
</evidence>
<keyword evidence="13" id="KW-0968">Cytoplasmic vesicle</keyword>
<feature type="compositionally biased region" description="Polar residues" evidence="17">
    <location>
        <begin position="1010"/>
        <end position="1031"/>
    </location>
</feature>
<dbReference type="InterPro" id="IPR036322">
    <property type="entry name" value="WD40_repeat_dom_sf"/>
</dbReference>
<keyword evidence="8" id="KW-0677">Repeat</keyword>
<keyword evidence="20" id="KW-1185">Reference proteome</keyword>
<dbReference type="InterPro" id="IPR009917">
    <property type="entry name" value="SRA1/Sec31"/>
</dbReference>
<accession>A0ABR0K544</accession>
<gene>
    <name evidence="19" type="primary">SEC31</name>
    <name evidence="19" type="ORF">LTR24_006749</name>
</gene>
<keyword evidence="7 16" id="KW-0853">WD repeat</keyword>
<feature type="compositionally biased region" description="Low complexity" evidence="17">
    <location>
        <begin position="976"/>
        <end position="992"/>
    </location>
</feature>
<evidence type="ECO:0000256" key="17">
    <source>
        <dbReference type="SAM" id="MobiDB-lite"/>
    </source>
</evidence>
<dbReference type="InterPro" id="IPR040251">
    <property type="entry name" value="SEC31-like"/>
</dbReference>
<evidence type="ECO:0000256" key="11">
    <source>
        <dbReference type="ARBA" id="ARBA00022927"/>
    </source>
</evidence>
<dbReference type="InterPro" id="IPR001680">
    <property type="entry name" value="WD40_rpt"/>
</dbReference>
<feature type="compositionally biased region" description="Polar residues" evidence="17">
    <location>
        <begin position="1098"/>
        <end position="1107"/>
    </location>
</feature>
<feature type="compositionally biased region" description="Pro residues" evidence="17">
    <location>
        <begin position="1059"/>
        <end position="1071"/>
    </location>
</feature>
<evidence type="ECO:0000256" key="3">
    <source>
        <dbReference type="ARBA" id="ARBA00009358"/>
    </source>
</evidence>
<evidence type="ECO:0000313" key="19">
    <source>
        <dbReference type="EMBL" id="KAK5087398.1"/>
    </source>
</evidence>
<dbReference type="Pfam" id="PF00400">
    <property type="entry name" value="WD40"/>
    <property type="match status" value="1"/>
</dbReference>
<keyword evidence="12" id="KW-0472">Membrane</keyword>